<evidence type="ECO:0000256" key="10">
    <source>
        <dbReference type="ARBA" id="ARBA00023242"/>
    </source>
</evidence>
<dbReference type="GO" id="GO:0003697">
    <property type="term" value="F:single-stranded DNA binding"/>
    <property type="evidence" value="ECO:0007669"/>
    <property type="project" value="TreeGrafter"/>
</dbReference>
<comment type="subcellular location">
    <subcellularLocation>
        <location evidence="3">Nucleus</location>
        <location evidence="3">PML body</location>
    </subcellularLocation>
</comment>
<gene>
    <name evidence="13" type="ORF">GGX14DRAFT_364184</name>
</gene>
<evidence type="ECO:0000256" key="4">
    <source>
        <dbReference type="ARBA" id="ARBA00022722"/>
    </source>
</evidence>
<keyword evidence="8" id="KW-0460">Magnesium</keyword>
<dbReference type="EMBL" id="JARJCW010000030">
    <property type="protein sequence ID" value="KAJ7209799.1"/>
    <property type="molecule type" value="Genomic_DNA"/>
</dbReference>
<dbReference type="PANTHER" id="PTHR15822:SF4">
    <property type="entry name" value="TYROSYL-DNA PHOSPHODIESTERASE 2"/>
    <property type="match status" value="1"/>
</dbReference>
<keyword evidence="9" id="KW-0234">DNA repair</keyword>
<dbReference type="InterPro" id="IPR005135">
    <property type="entry name" value="Endo/exonuclease/phosphatase"/>
</dbReference>
<keyword evidence="5" id="KW-0479">Metal-binding</keyword>
<comment type="caution">
    <text evidence="13">The sequence shown here is derived from an EMBL/GenBank/DDBJ whole genome shotgun (WGS) entry which is preliminary data.</text>
</comment>
<dbReference type="Pfam" id="PF03372">
    <property type="entry name" value="Exo_endo_phos"/>
    <property type="match status" value="1"/>
</dbReference>
<evidence type="ECO:0000256" key="1">
    <source>
        <dbReference type="ARBA" id="ARBA00001936"/>
    </source>
</evidence>
<evidence type="ECO:0000256" key="5">
    <source>
        <dbReference type="ARBA" id="ARBA00022723"/>
    </source>
</evidence>
<dbReference type="GO" id="GO:0070260">
    <property type="term" value="F:5'-tyrosyl-DNA phosphodiesterase activity"/>
    <property type="evidence" value="ECO:0007669"/>
    <property type="project" value="TreeGrafter"/>
</dbReference>
<dbReference type="GO" id="GO:0005737">
    <property type="term" value="C:cytoplasm"/>
    <property type="evidence" value="ECO:0007669"/>
    <property type="project" value="TreeGrafter"/>
</dbReference>
<evidence type="ECO:0000313" key="14">
    <source>
        <dbReference type="Proteomes" id="UP001219525"/>
    </source>
</evidence>
<dbReference type="GO" id="GO:0004518">
    <property type="term" value="F:nuclease activity"/>
    <property type="evidence" value="ECO:0007669"/>
    <property type="project" value="UniProtKB-KW"/>
</dbReference>
<protein>
    <recommendedName>
        <fullName evidence="12">Endonuclease/exonuclease/phosphatase domain-containing protein</fullName>
    </recommendedName>
</protein>
<dbReference type="SUPFAM" id="SSF56219">
    <property type="entry name" value="DNase I-like"/>
    <property type="match status" value="1"/>
</dbReference>
<keyword evidence="4" id="KW-0540">Nuclease</keyword>
<evidence type="ECO:0000256" key="9">
    <source>
        <dbReference type="ARBA" id="ARBA00023204"/>
    </source>
</evidence>
<evidence type="ECO:0000256" key="6">
    <source>
        <dbReference type="ARBA" id="ARBA00022763"/>
    </source>
</evidence>
<proteinExistence type="predicted"/>
<dbReference type="PANTHER" id="PTHR15822">
    <property type="entry name" value="TRAF AND TNF RECEPTOR-ASSOCIATED PROTEIN"/>
    <property type="match status" value="1"/>
</dbReference>
<evidence type="ECO:0000256" key="2">
    <source>
        <dbReference type="ARBA" id="ARBA00001946"/>
    </source>
</evidence>
<keyword evidence="6" id="KW-0227">DNA damage</keyword>
<sequence length="325" mass="35638">MSLSRLSTQATLYSYNGGWIQEKLQERPSIDQDLPFSGCILTWNIDFMAALLRERFQAALAHLESLLSPNCVSPPPPPTIVLIQEMHHTCFKVLLENQFVREFYHLSNIEAPHTYSTITLVPRALAPLVSAVGRVPFGTATRMKRDCLYVDLDVPYTRSHPAPGPAGAGSDTTPTLRVRMANTHLESLDGVGEAMRQKQLEAISDLLKADDVAGGLVAGDMNCIGVNDRDLPVRMGLVDAWLVAKGLASEPESSDTDSETGEAKGHTWGYQPRGRYPPRRMDKILTAGKLEAVDIQRVGVGLKVEGSGVWVSDHYGLLARLVLRP</sequence>
<evidence type="ECO:0000256" key="8">
    <source>
        <dbReference type="ARBA" id="ARBA00022842"/>
    </source>
</evidence>
<name>A0AAD6VFH0_9AGAR</name>
<dbReference type="CDD" id="cd09080">
    <property type="entry name" value="TDP2"/>
    <property type="match status" value="1"/>
</dbReference>
<evidence type="ECO:0000256" key="11">
    <source>
        <dbReference type="SAM" id="MobiDB-lite"/>
    </source>
</evidence>
<evidence type="ECO:0000259" key="12">
    <source>
        <dbReference type="Pfam" id="PF03372"/>
    </source>
</evidence>
<evidence type="ECO:0000256" key="7">
    <source>
        <dbReference type="ARBA" id="ARBA00022801"/>
    </source>
</evidence>
<comment type="cofactor">
    <cofactor evidence="2">
        <name>Mg(2+)</name>
        <dbReference type="ChEBI" id="CHEBI:18420"/>
    </cofactor>
</comment>
<keyword evidence="7" id="KW-0378">Hydrolase</keyword>
<dbReference type="AlphaFoldDB" id="A0AAD6VFH0"/>
<evidence type="ECO:0000313" key="13">
    <source>
        <dbReference type="EMBL" id="KAJ7209799.1"/>
    </source>
</evidence>
<keyword evidence="14" id="KW-1185">Reference proteome</keyword>
<reference evidence="13" key="1">
    <citation type="submission" date="2023-03" db="EMBL/GenBank/DDBJ databases">
        <title>Massive genome expansion in bonnet fungi (Mycena s.s.) driven by repeated elements and novel gene families across ecological guilds.</title>
        <authorList>
            <consortium name="Lawrence Berkeley National Laboratory"/>
            <person name="Harder C.B."/>
            <person name="Miyauchi S."/>
            <person name="Viragh M."/>
            <person name="Kuo A."/>
            <person name="Thoen E."/>
            <person name="Andreopoulos B."/>
            <person name="Lu D."/>
            <person name="Skrede I."/>
            <person name="Drula E."/>
            <person name="Henrissat B."/>
            <person name="Morin E."/>
            <person name="Kohler A."/>
            <person name="Barry K."/>
            <person name="LaButti K."/>
            <person name="Morin E."/>
            <person name="Salamov A."/>
            <person name="Lipzen A."/>
            <person name="Mereny Z."/>
            <person name="Hegedus B."/>
            <person name="Baldrian P."/>
            <person name="Stursova M."/>
            <person name="Weitz H."/>
            <person name="Taylor A."/>
            <person name="Grigoriev I.V."/>
            <person name="Nagy L.G."/>
            <person name="Martin F."/>
            <person name="Kauserud H."/>
        </authorList>
    </citation>
    <scope>NUCLEOTIDE SEQUENCE</scope>
    <source>
        <strain evidence="13">9144</strain>
    </source>
</reference>
<dbReference type="GO" id="GO:0006302">
    <property type="term" value="P:double-strand break repair"/>
    <property type="evidence" value="ECO:0007669"/>
    <property type="project" value="TreeGrafter"/>
</dbReference>
<organism evidence="13 14">
    <name type="scientific">Mycena pura</name>
    <dbReference type="NCBI Taxonomy" id="153505"/>
    <lineage>
        <taxon>Eukaryota</taxon>
        <taxon>Fungi</taxon>
        <taxon>Dikarya</taxon>
        <taxon>Basidiomycota</taxon>
        <taxon>Agaricomycotina</taxon>
        <taxon>Agaricomycetes</taxon>
        <taxon>Agaricomycetidae</taxon>
        <taxon>Agaricales</taxon>
        <taxon>Marasmiineae</taxon>
        <taxon>Mycenaceae</taxon>
        <taxon>Mycena</taxon>
    </lineage>
</organism>
<dbReference type="InterPro" id="IPR036691">
    <property type="entry name" value="Endo/exonu/phosph_ase_sf"/>
</dbReference>
<comment type="cofactor">
    <cofactor evidence="1">
        <name>Mn(2+)</name>
        <dbReference type="ChEBI" id="CHEBI:29035"/>
    </cofactor>
</comment>
<dbReference type="Proteomes" id="UP001219525">
    <property type="component" value="Unassembled WGS sequence"/>
</dbReference>
<dbReference type="Gene3D" id="3.60.10.10">
    <property type="entry name" value="Endonuclease/exonuclease/phosphatase"/>
    <property type="match status" value="1"/>
</dbReference>
<feature type="domain" description="Endonuclease/exonuclease/phosphatase" evidence="12">
    <location>
        <begin position="41"/>
        <end position="314"/>
    </location>
</feature>
<accession>A0AAD6VFH0</accession>
<dbReference type="InterPro" id="IPR051547">
    <property type="entry name" value="TDP2-like"/>
</dbReference>
<dbReference type="GO" id="GO:0046872">
    <property type="term" value="F:metal ion binding"/>
    <property type="evidence" value="ECO:0007669"/>
    <property type="project" value="UniProtKB-KW"/>
</dbReference>
<keyword evidence="10" id="KW-0539">Nucleus</keyword>
<feature type="region of interest" description="Disordered" evidence="11">
    <location>
        <begin position="248"/>
        <end position="274"/>
    </location>
</feature>
<evidence type="ECO:0000256" key="3">
    <source>
        <dbReference type="ARBA" id="ARBA00004322"/>
    </source>
</evidence>